<dbReference type="AlphaFoldDB" id="Q8DU02"/>
<dbReference type="Proteomes" id="UP000002512">
    <property type="component" value="Chromosome"/>
</dbReference>
<dbReference type="Pfam" id="PF13289">
    <property type="entry name" value="SIR2_2"/>
    <property type="match status" value="1"/>
</dbReference>
<accession>Q8DU02</accession>
<dbReference type="HOGENOM" id="CLU_289176_0_0_9"/>
<dbReference type="KEGG" id="smu:SMU_1157c"/>
<dbReference type="SUPFAM" id="SSF52467">
    <property type="entry name" value="DHS-like NAD/FAD-binding domain"/>
    <property type="match status" value="1"/>
</dbReference>
<name>Q8DU02_STRMU</name>
<evidence type="ECO:0000313" key="1">
    <source>
        <dbReference type="EMBL" id="AAN58849.1"/>
    </source>
</evidence>
<dbReference type="RefSeq" id="WP_002262190.1">
    <property type="nucleotide sequence ID" value="NC_004350.2"/>
</dbReference>
<dbReference type="InterPro" id="IPR029035">
    <property type="entry name" value="DHS-like_NAD/FAD-binding_dom"/>
</dbReference>
<organism evidence="1 2">
    <name type="scientific">Streptococcus mutans serotype c (strain ATCC 700610 / UA159)</name>
    <dbReference type="NCBI Taxonomy" id="210007"/>
    <lineage>
        <taxon>Bacteria</taxon>
        <taxon>Bacillati</taxon>
        <taxon>Bacillota</taxon>
        <taxon>Bacilli</taxon>
        <taxon>Lactobacillales</taxon>
        <taxon>Streptococcaceae</taxon>
        <taxon>Streptococcus</taxon>
    </lineage>
</organism>
<dbReference type="OrthoDB" id="5521101at2"/>
<proteinExistence type="predicted"/>
<sequence>MKDKDTEYAKKLAKDLSKSIKQQKLVIFVGAGVSISQGYPNWDNYIEHLIKYWQGQILAESDEKKLGREHHLIFDLISKSDISNKRKVDLVNYELKNVFGEDFEKRRLDFERGYFKNLLPYSLVNPVLESLASLDAIFITSNYDYEIENHAKRLKNTVVTINDLNEFQHNKKGKLQFGDVLHIHGTPDCDIEYFVSSSADYSKTYLKGRNNFNKLVNWFKKTKPTVLFIGASLEEDEILSLLHEGSQNYALMKSENTGNSKVDEHYKKIVEGFFNSENHTQIIWYGDKFKDLPIFVERLVSDINKELGVHEFHSEWNNLLNPSREQEQYNQSLDNISNDSHYLTSLVNKVIEINNNDLDNLLLKGILQGETLEKIRSGSFPVFWKFIAENIEKLNDDEWETIYGILIQGNQRCFMDDMYKVYCQAIENNLFDNKQVNELRKVLARDRDVINSSFNQDNTLLGYWFVNSFEYSNDYLYITDDQEIEVNLNSDCVKQLSQILSSSQHFNYYSITEYLKENTNIELFYKLVKSNKLLIEGKDFIENVPTKLLKTRLVQKILVQIDNETDLNIVLVNRLIDFINFSDICFGGELNTFVEKHRSIIRNQNKEILEKPYLNMTIGEGLVPIPQFSFLTQEDLAGYDEPKLLEILVNTKDEQRRSSFLEEETISETENFLMSILKTSNELSEKVSNLLENHVEDLYIKYKRLYVEIAISSEISDDLRNVAKRECLERFEKESFDRNDENFFNYFVAQQNDEESIFEKLLTVDPNKLSTLSDDSEQLDMFHFINSELGSYLQCLISLIIHHQDYSPKVIQKVDEIEDSSYKEIAQGVLISEYDVKEIDVTYHTFLGYAYYHSTVTSEAAEIFTDIIKKLLKEKIEDNQILNKVYMIALECIDPIKEHLELSRNNYGIMINTIFMEKYEFKYYKQWLQELFKHDSTVNYLETISNLLYRDNVNKDRLILFIEDLKNYVSNYKFKLSLRGINYILNQENTKYFFIIGKYFVLLLENDKLENDFFYFETIKAILPLLSLEERISVLQNIQKQKNCPPPEIEELQKIISELNS</sequence>
<dbReference type="CDD" id="cd01406">
    <property type="entry name" value="SIR2-like"/>
    <property type="match status" value="1"/>
</dbReference>
<evidence type="ECO:0000313" key="2">
    <source>
        <dbReference type="Proteomes" id="UP000002512"/>
    </source>
</evidence>
<dbReference type="EMBL" id="AE014133">
    <property type="protein sequence ID" value="AAN58849.1"/>
    <property type="molecule type" value="Genomic_DNA"/>
</dbReference>
<dbReference type="STRING" id="210007.SMU_1157c"/>
<dbReference type="PATRIC" id="fig|210007.7.peg.1037"/>
<reference evidence="1 2" key="1">
    <citation type="journal article" date="2002" name="Proc. Natl. Acad. Sci. U.S.A.">
        <title>Genome sequence of Streptococcus mutans UA159, a cariogenic dental pathogen.</title>
        <authorList>
            <person name="Ajdic D."/>
            <person name="McShan W.M."/>
            <person name="McLaughlin R.E."/>
            <person name="Savic G."/>
            <person name="Chang J."/>
            <person name="Carson M.B."/>
            <person name="Primeaux C."/>
            <person name="Tian R."/>
            <person name="Kenton S."/>
            <person name="Jia H."/>
            <person name="Lin S."/>
            <person name="Qian Y."/>
            <person name="Li S."/>
            <person name="Zhu H."/>
            <person name="Najar F."/>
            <person name="Lai H."/>
            <person name="White J."/>
            <person name="Roe B.A."/>
            <person name="Ferretti J.J."/>
        </authorList>
    </citation>
    <scope>NUCLEOTIDE SEQUENCE [LARGE SCALE GENOMIC DNA]</scope>
    <source>
        <strain evidence="2">ATCC 700610 / UA159</strain>
    </source>
</reference>
<protein>
    <submittedName>
        <fullName evidence="1">Uncharacterized protein</fullName>
    </submittedName>
</protein>
<gene>
    <name evidence="1" type="ordered locus">SMU_1157c</name>
</gene>
<dbReference type="eggNOG" id="ENOG5033S97">
    <property type="taxonomic scope" value="Bacteria"/>
</dbReference>
<keyword evidence="2" id="KW-1185">Reference proteome</keyword>